<accession>A0A6G8AZL6</accession>
<dbReference type="InterPro" id="IPR029058">
    <property type="entry name" value="AB_hydrolase_fold"/>
</dbReference>
<dbReference type="AlphaFoldDB" id="A0A6G8AZL6"/>
<dbReference type="EMBL" id="CP049888">
    <property type="protein sequence ID" value="QIL50446.1"/>
    <property type="molecule type" value="Genomic_DNA"/>
</dbReference>
<protein>
    <submittedName>
        <fullName evidence="1">Accessory Sec system protein Asp2</fullName>
    </submittedName>
</protein>
<keyword evidence="2" id="KW-1185">Reference proteome</keyword>
<dbReference type="GO" id="GO:0015031">
    <property type="term" value="P:protein transport"/>
    <property type="evidence" value="ECO:0007669"/>
    <property type="project" value="InterPro"/>
</dbReference>
<name>A0A6G8AZL6_9LACO</name>
<sequence length="514" mass="58696">MVKKIKVLQVGPENWANTVDLINSSEELSWNYLDNEGISESELKQVLSKVKKRTFSVVVFSGIVKQELFQKLEKAVEAYSLIIDKKLQQDEILASQIDELKKPFYMDFIQPEEVVRTIREDFFSGQMGSKLHTTAMIVNPEFTGASQLEGEAYLELEGDFSELLDQQLLTWQYNVGMYQRSKNMWLEFSHSDDVTIEMDVAKIIEGTDQISEILTMTESEFSEGFDIDYDGKIGYITISIRAKGQGNLKIGPLHFRDTRHEYGEFILGGKKISDVNNQELFYYFNPGDLKPPLTVYFSGYRSAEGFEGFFMMKSLGSPFLLITDPRLEGGSFYMGSQELEDKLVKVVEKTLDELQFQKDELILSGLSMGTYGSLYYANRLRPSYVIIGKPLASVGTIATNETLIRPGGFPTSFDILNSLMGDLSQKSAEQLNKRFWQTFEAGDYTKTEFIISYMKNDDYDVNAYPKIAQIMSEKKGTLIGKGIPGRHNDNSQAINQWFINQYKRILSEKYNRED</sequence>
<reference evidence="1 2" key="1">
    <citation type="submission" date="2020-03" db="EMBL/GenBank/DDBJ databases">
        <title>Weissella sp. nov., isolated from Cybister lewisianus.</title>
        <authorList>
            <person name="Hyun D.-W."/>
            <person name="Bae J.-W."/>
        </authorList>
    </citation>
    <scope>NUCLEOTIDE SEQUENCE [LARGE SCALE GENOMIC DNA]</scope>
    <source>
        <strain evidence="1 2">HDW19</strain>
    </source>
</reference>
<dbReference type="RefSeq" id="WP_166010068.1">
    <property type="nucleotide sequence ID" value="NZ_CP049888.1"/>
</dbReference>
<dbReference type="Proteomes" id="UP000500741">
    <property type="component" value="Chromosome"/>
</dbReference>
<proteinExistence type="predicted"/>
<dbReference type="NCBIfam" id="TIGR03712">
    <property type="entry name" value="acc_sec_asp2"/>
    <property type="match status" value="1"/>
</dbReference>
<gene>
    <name evidence="1" type="primary">asp2</name>
    <name evidence="1" type="ORF">G7084_03395</name>
</gene>
<dbReference type="KEGG" id="wco:G7084_03395"/>
<organism evidence="1 2">
    <name type="scientific">Weissella coleopterorum</name>
    <dbReference type="NCBI Taxonomy" id="2714949"/>
    <lineage>
        <taxon>Bacteria</taxon>
        <taxon>Bacillati</taxon>
        <taxon>Bacillota</taxon>
        <taxon>Bacilli</taxon>
        <taxon>Lactobacillales</taxon>
        <taxon>Lactobacillaceae</taxon>
        <taxon>Weissella</taxon>
    </lineage>
</organism>
<dbReference type="InterPro" id="IPR022267">
    <property type="entry name" value="Asp2"/>
</dbReference>
<dbReference type="SUPFAM" id="SSF53474">
    <property type="entry name" value="alpha/beta-Hydrolases"/>
    <property type="match status" value="1"/>
</dbReference>
<evidence type="ECO:0000313" key="2">
    <source>
        <dbReference type="Proteomes" id="UP000500741"/>
    </source>
</evidence>
<dbReference type="Pfam" id="PF16929">
    <property type="entry name" value="Asp2"/>
    <property type="match status" value="1"/>
</dbReference>
<evidence type="ECO:0000313" key="1">
    <source>
        <dbReference type="EMBL" id="QIL50446.1"/>
    </source>
</evidence>